<comment type="caution">
    <text evidence="3">The sequence shown here is derived from an EMBL/GenBank/DDBJ whole genome shotgun (WGS) entry which is preliminary data.</text>
</comment>
<dbReference type="InterPro" id="IPR025517">
    <property type="entry name" value="DUF4405"/>
</dbReference>
<name>A0A347ZSC7_9CHLR</name>
<protein>
    <submittedName>
        <fullName evidence="3">Uncharacterized protein DUF4405</fullName>
    </submittedName>
</protein>
<evidence type="ECO:0000259" key="2">
    <source>
        <dbReference type="Pfam" id="PF14358"/>
    </source>
</evidence>
<gene>
    <name evidence="3" type="ORF">DFR64_1104</name>
</gene>
<accession>A0A347ZSC7</accession>
<dbReference type="RefSeq" id="WP_116224362.1">
    <property type="nucleotide sequence ID" value="NZ_AP018437.1"/>
</dbReference>
<dbReference type="Pfam" id="PF14358">
    <property type="entry name" value="DUF4405"/>
    <property type="match status" value="2"/>
</dbReference>
<feature type="transmembrane region" description="Helical" evidence="1">
    <location>
        <begin position="157"/>
        <end position="176"/>
    </location>
</feature>
<keyword evidence="4" id="KW-1185">Reference proteome</keyword>
<evidence type="ECO:0000313" key="3">
    <source>
        <dbReference type="EMBL" id="REG11227.1"/>
    </source>
</evidence>
<reference evidence="3 4" key="1">
    <citation type="submission" date="2018-08" db="EMBL/GenBank/DDBJ databases">
        <title>Genomic Encyclopedia of Type Strains, Phase IV (KMG-IV): sequencing the most valuable type-strain genomes for metagenomic binning, comparative biology and taxonomic classification.</title>
        <authorList>
            <person name="Goeker M."/>
        </authorList>
    </citation>
    <scope>NUCLEOTIDE SEQUENCE [LARGE SCALE GENOMIC DNA]</scope>
    <source>
        <strain evidence="3 4">DSM 23923</strain>
    </source>
</reference>
<keyword evidence="1" id="KW-0812">Transmembrane</keyword>
<feature type="transmembrane region" description="Helical" evidence="1">
    <location>
        <begin position="16"/>
        <end position="38"/>
    </location>
</feature>
<keyword evidence="1" id="KW-0472">Membrane</keyword>
<sequence length="198" mass="22773">MSEYQYVLSAQTRQRYWLVTLLIVIGLALTASSVYFLYFPNGYQGGRNPDYNTSVLFNRTDWSQIHLWSGIAMIIILLIHIPVHWKWIMDMGKRCFGKTECKIGRLNPHAKFNLYLDAAAAASFMLAAISGIYFLFVPAGRQASAPTFIFDYSAWDVIHTWSGVIMIILSLAHFLYHHGWVMKVSKRVMKREKVVETV</sequence>
<keyword evidence="1" id="KW-1133">Transmembrane helix</keyword>
<evidence type="ECO:0000256" key="1">
    <source>
        <dbReference type="SAM" id="Phobius"/>
    </source>
</evidence>
<feature type="transmembrane region" description="Helical" evidence="1">
    <location>
        <begin position="65"/>
        <end position="85"/>
    </location>
</feature>
<evidence type="ECO:0000313" key="4">
    <source>
        <dbReference type="Proteomes" id="UP000256388"/>
    </source>
</evidence>
<dbReference type="EMBL" id="QUMS01000001">
    <property type="protein sequence ID" value="REG11227.1"/>
    <property type="molecule type" value="Genomic_DNA"/>
</dbReference>
<organism evidence="3 4">
    <name type="scientific">Pelolinea submarina</name>
    <dbReference type="NCBI Taxonomy" id="913107"/>
    <lineage>
        <taxon>Bacteria</taxon>
        <taxon>Bacillati</taxon>
        <taxon>Chloroflexota</taxon>
        <taxon>Anaerolineae</taxon>
        <taxon>Anaerolineales</taxon>
        <taxon>Anaerolineaceae</taxon>
        <taxon>Pelolinea</taxon>
    </lineage>
</organism>
<proteinExistence type="predicted"/>
<dbReference type="AlphaFoldDB" id="A0A347ZSC7"/>
<dbReference type="Proteomes" id="UP000256388">
    <property type="component" value="Unassembled WGS sequence"/>
</dbReference>
<feature type="domain" description="Flavinylation-associated cytochrome" evidence="2">
    <location>
        <begin position="17"/>
        <end position="85"/>
    </location>
</feature>
<dbReference type="OrthoDB" id="1725559at2"/>
<feature type="transmembrane region" description="Helical" evidence="1">
    <location>
        <begin position="114"/>
        <end position="137"/>
    </location>
</feature>
<feature type="domain" description="Flavinylation-associated cytochrome" evidence="2">
    <location>
        <begin position="116"/>
        <end position="177"/>
    </location>
</feature>